<dbReference type="GO" id="GO:0003677">
    <property type="term" value="F:DNA binding"/>
    <property type="evidence" value="ECO:0007669"/>
    <property type="project" value="UniProtKB-KW"/>
</dbReference>
<dbReference type="PANTHER" id="PTHR40661">
    <property type="match status" value="1"/>
</dbReference>
<proteinExistence type="predicted"/>
<dbReference type="CDD" id="cd00093">
    <property type="entry name" value="HTH_XRE"/>
    <property type="match status" value="1"/>
</dbReference>
<accession>A0A0F7D397</accession>
<dbReference type="InterPro" id="IPR015927">
    <property type="entry name" value="Peptidase_S24_S26A/B/C"/>
</dbReference>
<keyword evidence="2" id="KW-0238">DNA-binding</keyword>
<evidence type="ECO:0000256" key="3">
    <source>
        <dbReference type="ARBA" id="ARBA00023163"/>
    </source>
</evidence>
<reference evidence="4 5" key="1">
    <citation type="submission" date="2018-12" db="EMBL/GenBank/DDBJ databases">
        <authorList>
            <consortium name="Pathogen Informatics"/>
        </authorList>
    </citation>
    <scope>NUCLEOTIDE SEQUENCE [LARGE SCALE GENOMIC DNA]</scope>
    <source>
        <strain evidence="4 5">NCTC13193</strain>
    </source>
</reference>
<sequence length="248" mass="28330">METKEIRRNNLRDLMARFARQGTNQNEFAILVGSSAPTLSQITGEKSSRNLGDNLARRIEAKLGLPKGWFDVFHEKALEQPFANVAAESDFQPARLKPVVWEDTEQDKEEFVEIPLLDIDFSAGDGCYEIVDSEEFSLIFRRYYLHKMGVPVNAARIIRISGSSMEPRLQDGDVVGINTVDTRIREGKTYAIRHGNLLRVKILIEQPDGGVVIRSLNREEYQDERLSYPQRKDQLVVLGRVFWSSSSW</sequence>
<evidence type="ECO:0000256" key="1">
    <source>
        <dbReference type="ARBA" id="ARBA00023015"/>
    </source>
</evidence>
<dbReference type="Proteomes" id="UP000270487">
    <property type="component" value="Chromosome"/>
</dbReference>
<dbReference type="EMBL" id="LR134492">
    <property type="protein sequence ID" value="VEI72791.1"/>
    <property type="molecule type" value="Genomic_DNA"/>
</dbReference>
<evidence type="ECO:0000313" key="4">
    <source>
        <dbReference type="EMBL" id="VEI72791.1"/>
    </source>
</evidence>
<protein>
    <submittedName>
        <fullName evidence="4">Peptidase S24-like</fullName>
    </submittedName>
</protein>
<gene>
    <name evidence="4" type="ORF">NCTC13193_03822</name>
</gene>
<dbReference type="KEGG" id="sfw:WN53_24935"/>
<dbReference type="GeneID" id="30323432"/>
<dbReference type="RefSeq" id="WP_024485911.1">
    <property type="nucleotide sequence ID" value="NZ_CAMFLQ010000013.1"/>
</dbReference>
<name>A0A0F7D397_SERFO</name>
<organism evidence="4 5">
    <name type="scientific">Serratia fonticola</name>
    <dbReference type="NCBI Taxonomy" id="47917"/>
    <lineage>
        <taxon>Bacteria</taxon>
        <taxon>Pseudomonadati</taxon>
        <taxon>Pseudomonadota</taxon>
        <taxon>Gammaproteobacteria</taxon>
        <taxon>Enterobacterales</taxon>
        <taxon>Yersiniaceae</taxon>
        <taxon>Serratia</taxon>
    </lineage>
</organism>
<keyword evidence="3" id="KW-0804">Transcription</keyword>
<evidence type="ECO:0000256" key="2">
    <source>
        <dbReference type="ARBA" id="ARBA00023125"/>
    </source>
</evidence>
<dbReference type="PANTHER" id="PTHR40661:SF2">
    <property type="entry name" value="HTH-TYPE TRANSCRIPTIONAL REGULATOR PRTR"/>
    <property type="match status" value="1"/>
</dbReference>
<dbReference type="CDD" id="cd06529">
    <property type="entry name" value="S24_LexA-like"/>
    <property type="match status" value="1"/>
</dbReference>
<dbReference type="InterPro" id="IPR001387">
    <property type="entry name" value="Cro/C1-type_HTH"/>
</dbReference>
<dbReference type="InterPro" id="IPR036286">
    <property type="entry name" value="LexA/Signal_pep-like_sf"/>
</dbReference>
<dbReference type="Gene3D" id="2.10.109.10">
    <property type="entry name" value="Umud Fragment, subunit A"/>
    <property type="match status" value="1"/>
</dbReference>
<dbReference type="Pfam" id="PF00717">
    <property type="entry name" value="Peptidase_S24"/>
    <property type="match status" value="1"/>
</dbReference>
<dbReference type="STRING" id="47917.AV650_20575"/>
<keyword evidence="1" id="KW-0805">Transcription regulation</keyword>
<dbReference type="SUPFAM" id="SSF51306">
    <property type="entry name" value="LexA/Signal peptidase"/>
    <property type="match status" value="1"/>
</dbReference>
<evidence type="ECO:0000313" key="5">
    <source>
        <dbReference type="Proteomes" id="UP000270487"/>
    </source>
</evidence>
<dbReference type="InterPro" id="IPR039418">
    <property type="entry name" value="LexA-like"/>
</dbReference>
<dbReference type="AlphaFoldDB" id="A0A0F7D397"/>